<dbReference type="InterPro" id="IPR008334">
    <property type="entry name" value="5'-Nucleotdase_C"/>
</dbReference>
<evidence type="ECO:0000313" key="15">
    <source>
        <dbReference type="EMBL" id="AAD49730.1"/>
    </source>
</evidence>
<feature type="signal peptide" evidence="12">
    <location>
        <begin position="1"/>
        <end position="21"/>
    </location>
</feature>
<dbReference type="PROSITE" id="PS00785">
    <property type="entry name" value="5_NUCLEOTIDASE_1"/>
    <property type="match status" value="1"/>
</dbReference>
<accession>Q9U9I6</accession>
<evidence type="ECO:0000256" key="1">
    <source>
        <dbReference type="ARBA" id="ARBA00004613"/>
    </source>
</evidence>
<evidence type="ECO:0000259" key="14">
    <source>
        <dbReference type="Pfam" id="PF02872"/>
    </source>
</evidence>
<dbReference type="SUPFAM" id="SSF55816">
    <property type="entry name" value="5'-nucleotidase (syn. UDP-sugar hydrolase), C-terminal domain"/>
    <property type="match status" value="1"/>
</dbReference>
<dbReference type="InterPro" id="IPR036907">
    <property type="entry name" value="5'-Nucleotdase_C_sf"/>
</dbReference>
<keyword evidence="9 12" id="KW-0547">Nucleotide-binding</keyword>
<dbReference type="GO" id="GO:0008253">
    <property type="term" value="F:5'-nucleotidase activity"/>
    <property type="evidence" value="ECO:0007669"/>
    <property type="project" value="TreeGrafter"/>
</dbReference>
<evidence type="ECO:0000256" key="3">
    <source>
        <dbReference type="ARBA" id="ARBA00012148"/>
    </source>
</evidence>
<dbReference type="EMBL" id="AF169229">
    <property type="protein sequence ID" value="AAD49730.1"/>
    <property type="molecule type" value="mRNA"/>
</dbReference>
<dbReference type="PANTHER" id="PTHR11575:SF32">
    <property type="entry name" value="APYRASE-LIKE PROTEIN"/>
    <property type="match status" value="1"/>
</dbReference>
<dbReference type="GO" id="GO:0090729">
    <property type="term" value="F:toxin activity"/>
    <property type="evidence" value="ECO:0007669"/>
    <property type="project" value="UniProtKB-KW"/>
</dbReference>
<evidence type="ECO:0000256" key="8">
    <source>
        <dbReference type="ARBA" id="ARBA00022729"/>
    </source>
</evidence>
<evidence type="ECO:0000256" key="6">
    <source>
        <dbReference type="ARBA" id="ARBA00022656"/>
    </source>
</evidence>
<evidence type="ECO:0000256" key="5">
    <source>
        <dbReference type="ARBA" id="ARBA00022525"/>
    </source>
</evidence>
<keyword evidence="10 12" id="KW-0378">Hydrolase</keyword>
<dbReference type="FunFam" id="3.90.780.10:FF:000001">
    <property type="entry name" value="NT5E isoform 3"/>
    <property type="match status" value="1"/>
</dbReference>
<dbReference type="InterPro" id="IPR004843">
    <property type="entry name" value="Calcineurin-like_PHP"/>
</dbReference>
<feature type="domain" description="Calcineurin-like phosphoesterase" evidence="13">
    <location>
        <begin position="37"/>
        <end position="251"/>
    </location>
</feature>
<dbReference type="InterPro" id="IPR006179">
    <property type="entry name" value="5_nucleotidase/apyrase"/>
</dbReference>
<dbReference type="GO" id="GO:0006196">
    <property type="term" value="P:AMP catabolic process"/>
    <property type="evidence" value="ECO:0007669"/>
    <property type="project" value="TreeGrafter"/>
</dbReference>
<evidence type="ECO:0000256" key="2">
    <source>
        <dbReference type="ARBA" id="ARBA00006654"/>
    </source>
</evidence>
<evidence type="ECO:0000256" key="12">
    <source>
        <dbReference type="RuleBase" id="RU362119"/>
    </source>
</evidence>
<keyword evidence="8 12" id="KW-0732">Signal</keyword>
<proteinExistence type="evidence at transcript level"/>
<keyword evidence="5" id="KW-0964">Secreted</keyword>
<keyword evidence="4" id="KW-1201">Platelet aggregation inhibiting toxin</keyword>
<dbReference type="CDD" id="cd07409">
    <property type="entry name" value="MPP_CD73_N"/>
    <property type="match status" value="1"/>
</dbReference>
<dbReference type="Gene3D" id="3.60.21.10">
    <property type="match status" value="1"/>
</dbReference>
<comment type="subcellular location">
    <subcellularLocation>
        <location evidence="1">Secreted</location>
    </subcellularLocation>
</comment>
<dbReference type="Gene3D" id="3.90.780.10">
    <property type="entry name" value="5'-Nucleotidase, C-terminal domain"/>
    <property type="match status" value="1"/>
</dbReference>
<dbReference type="GO" id="GO:0004050">
    <property type="term" value="F:apyrase activity"/>
    <property type="evidence" value="ECO:0007669"/>
    <property type="project" value="UniProtKB-EC"/>
</dbReference>
<keyword evidence="7" id="KW-0479">Metal-binding</keyword>
<dbReference type="AlphaFoldDB" id="Q9U9I6"/>
<evidence type="ECO:0000256" key="10">
    <source>
        <dbReference type="ARBA" id="ARBA00022801"/>
    </source>
</evidence>
<reference evidence="15" key="1">
    <citation type="journal article" date="2000" name="J. Biol. Chem.">
        <title>Chrysoptin is a potent glycoprotein IIb/IIIa fibrinogen receptor antagonist present in salivary gland extracts of the deerfly.</title>
        <authorList>
            <person name="Reddy V.B."/>
            <person name="Kounga K."/>
            <person name="Mariano F."/>
            <person name="Lerner E.A."/>
        </authorList>
    </citation>
    <scope>NUCLEOTIDE SEQUENCE</scope>
    <source>
        <tissue evidence="15">Salivary gland</tissue>
    </source>
</reference>
<dbReference type="GO" id="GO:0005576">
    <property type="term" value="C:extracellular region"/>
    <property type="evidence" value="ECO:0007669"/>
    <property type="project" value="UniProtKB-SubCell"/>
</dbReference>
<dbReference type="InterPro" id="IPR006146">
    <property type="entry name" value="5'-Nucleotdase_CS"/>
</dbReference>
<sequence>MFKIFVCLCILQLILPSKVYSNPVPASSDDSREFPLSIVHINDFHARFEQTDELGGECKPTAKCVGGYARLVTVVKKLKEEGQNTIFLNAADNYQGTLWYNLGKWNVTAYFMNLLPADAMTLGNHEFDDKIEGIVPFLEAIKTPIVVANIDDSLEPTFKGKYTKSVVLERGGRRIGIVGVIAQNTDNISSPGKLKFLDEIQSVKNESKRLREEEKVDIVIVLSHIGLDHDYDLAQQAGDYIDAIIGGHSHSFLWTGENPPGKEKVVDDYPVEIVQTSGRKVLIVQASAFARYVGNITLYFDENNNLVRYAGAPVYLDSDVPQDPQIVEEMKAWQEFVHEKGQEVVAESPVVLSRENCRVSDCNIGNFFTDAYVHEYVSSHTGPSWSPVSIGLMNVGGIRASVDRGNVTVSQIITMAPFENTVDTFDLSGKHLLEAFEHAVTVPKRLGFSGQNMLQVSGVKLVYDVRKPEGERVISVKVRCQKCDVPVYEPLDPEETYKIVTASFLANGGDGFRMIRDNKKNYKVGRKDYDVLINFAKYSSPITIGEEGRIRIIQ</sequence>
<dbReference type="GO" id="GO:0046872">
    <property type="term" value="F:metal ion binding"/>
    <property type="evidence" value="ECO:0007669"/>
    <property type="project" value="UniProtKB-KW"/>
</dbReference>
<feature type="domain" description="5'-Nucleotidase C-terminal" evidence="14">
    <location>
        <begin position="344"/>
        <end position="515"/>
    </location>
</feature>
<evidence type="ECO:0000259" key="13">
    <source>
        <dbReference type="Pfam" id="PF00149"/>
    </source>
</evidence>
<dbReference type="SUPFAM" id="SSF56300">
    <property type="entry name" value="Metallo-dependent phosphatases"/>
    <property type="match status" value="1"/>
</dbReference>
<protein>
    <recommendedName>
        <fullName evidence="3">apyrase</fullName>
        <ecNumber evidence="3">3.6.1.5</ecNumber>
    </recommendedName>
</protein>
<name>Q9U9I6_9DIPT</name>
<evidence type="ECO:0000256" key="7">
    <source>
        <dbReference type="ARBA" id="ARBA00022723"/>
    </source>
</evidence>
<keyword evidence="6" id="KW-0800">Toxin</keyword>
<dbReference type="FunFam" id="3.60.21.10:FF:000020">
    <property type="entry name" value="NT5E isoform 4"/>
    <property type="match status" value="1"/>
</dbReference>
<evidence type="ECO:0000256" key="11">
    <source>
        <dbReference type="ARBA" id="ARBA00023240"/>
    </source>
</evidence>
<dbReference type="EC" id="3.6.1.5" evidence="3"/>
<organism evidence="15">
    <name type="scientific">Chrysops sp</name>
    <dbReference type="NCBI Taxonomy" id="100942"/>
    <lineage>
        <taxon>Eukaryota</taxon>
        <taxon>Metazoa</taxon>
        <taxon>Ecdysozoa</taxon>
        <taxon>Arthropoda</taxon>
        <taxon>Hexapoda</taxon>
        <taxon>Insecta</taxon>
        <taxon>Pterygota</taxon>
        <taxon>Neoptera</taxon>
        <taxon>Endopterygota</taxon>
        <taxon>Diptera</taxon>
        <taxon>Brachycera</taxon>
        <taxon>Tabanomorpha</taxon>
        <taxon>Tabanoidea</taxon>
        <taxon>Tabanidae</taxon>
        <taxon>Chrysops</taxon>
    </lineage>
</organism>
<dbReference type="GO" id="GO:0000166">
    <property type="term" value="F:nucleotide binding"/>
    <property type="evidence" value="ECO:0007669"/>
    <property type="project" value="UniProtKB-KW"/>
</dbReference>
<gene>
    <name evidence="15" type="primary">chr</name>
</gene>
<dbReference type="GO" id="GO:0005886">
    <property type="term" value="C:plasma membrane"/>
    <property type="evidence" value="ECO:0007669"/>
    <property type="project" value="TreeGrafter"/>
</dbReference>
<dbReference type="Pfam" id="PF02872">
    <property type="entry name" value="5_nucleotid_C"/>
    <property type="match status" value="1"/>
</dbReference>
<keyword evidence="11" id="KW-1199">Hemostasis impairing toxin</keyword>
<feature type="chain" id="PRO_5004335165" description="apyrase" evidence="12">
    <location>
        <begin position="22"/>
        <end position="554"/>
    </location>
</feature>
<dbReference type="InterPro" id="IPR029052">
    <property type="entry name" value="Metallo-depent_PP-like"/>
</dbReference>
<evidence type="ECO:0000256" key="9">
    <source>
        <dbReference type="ARBA" id="ARBA00022741"/>
    </source>
</evidence>
<evidence type="ECO:0000256" key="4">
    <source>
        <dbReference type="ARBA" id="ARBA00022442"/>
    </source>
</evidence>
<dbReference type="Pfam" id="PF00149">
    <property type="entry name" value="Metallophos"/>
    <property type="match status" value="1"/>
</dbReference>
<dbReference type="PRINTS" id="PR01607">
    <property type="entry name" value="APYRASEFAMLY"/>
</dbReference>
<comment type="similarity">
    <text evidence="2 12">Belongs to the 5'-nucleotidase family.</text>
</comment>
<dbReference type="PANTHER" id="PTHR11575">
    <property type="entry name" value="5'-NUCLEOTIDASE-RELATED"/>
    <property type="match status" value="1"/>
</dbReference>